<keyword evidence="3" id="KW-1185">Reference proteome</keyword>
<proteinExistence type="predicted"/>
<keyword evidence="1" id="KW-0472">Membrane</keyword>
<dbReference type="Proteomes" id="UP000198287">
    <property type="component" value="Unassembled WGS sequence"/>
</dbReference>
<organism evidence="2 3">
    <name type="scientific">Folsomia candida</name>
    <name type="common">Springtail</name>
    <dbReference type="NCBI Taxonomy" id="158441"/>
    <lineage>
        <taxon>Eukaryota</taxon>
        <taxon>Metazoa</taxon>
        <taxon>Ecdysozoa</taxon>
        <taxon>Arthropoda</taxon>
        <taxon>Hexapoda</taxon>
        <taxon>Collembola</taxon>
        <taxon>Entomobryomorpha</taxon>
        <taxon>Isotomoidea</taxon>
        <taxon>Isotomidae</taxon>
        <taxon>Proisotominae</taxon>
        <taxon>Folsomia</taxon>
    </lineage>
</organism>
<feature type="transmembrane region" description="Helical" evidence="1">
    <location>
        <begin position="12"/>
        <end position="32"/>
    </location>
</feature>
<dbReference type="EMBL" id="LNIX01000021">
    <property type="protein sequence ID" value="OXA43813.1"/>
    <property type="molecule type" value="Genomic_DNA"/>
</dbReference>
<sequence length="146" mass="14830">MVSILDLINPIYFLPIGAFFIIVVGCACYGCYDLFYPNPDYADSIVGGVIACDISDCPIPDIHEQHKIDDKSSGFWSRKAWGLDSSAENSSTNNASDFAAIMMIQPPAFGELGLVGGGCGDAGCSGDCGVGGGAGFDAGGAGGGGD</sequence>
<dbReference type="AlphaFoldDB" id="A0A226DF37"/>
<accession>A0A226DF37</accession>
<evidence type="ECO:0000313" key="3">
    <source>
        <dbReference type="Proteomes" id="UP000198287"/>
    </source>
</evidence>
<name>A0A226DF37_FOLCA</name>
<evidence type="ECO:0000313" key="2">
    <source>
        <dbReference type="EMBL" id="OXA43813.1"/>
    </source>
</evidence>
<keyword evidence="1" id="KW-1133">Transmembrane helix</keyword>
<evidence type="ECO:0000256" key="1">
    <source>
        <dbReference type="SAM" id="Phobius"/>
    </source>
</evidence>
<gene>
    <name evidence="2" type="ORF">Fcan01_21578</name>
</gene>
<protein>
    <submittedName>
        <fullName evidence="2">Uncharacterized protein</fullName>
    </submittedName>
</protein>
<reference evidence="2 3" key="1">
    <citation type="submission" date="2015-12" db="EMBL/GenBank/DDBJ databases">
        <title>The genome of Folsomia candida.</title>
        <authorList>
            <person name="Faddeeva A."/>
            <person name="Derks M.F."/>
            <person name="Anvar Y."/>
            <person name="Smit S."/>
            <person name="Van Straalen N."/>
            <person name="Roelofs D."/>
        </authorList>
    </citation>
    <scope>NUCLEOTIDE SEQUENCE [LARGE SCALE GENOMIC DNA]</scope>
    <source>
        <strain evidence="2 3">VU population</strain>
        <tissue evidence="2">Whole body</tissue>
    </source>
</reference>
<comment type="caution">
    <text evidence="2">The sequence shown here is derived from an EMBL/GenBank/DDBJ whole genome shotgun (WGS) entry which is preliminary data.</text>
</comment>
<keyword evidence="1" id="KW-0812">Transmembrane</keyword>